<evidence type="ECO:0000256" key="2">
    <source>
        <dbReference type="SAM" id="MobiDB-lite"/>
    </source>
</evidence>
<proteinExistence type="predicted"/>
<dbReference type="AlphaFoldDB" id="A0A9W6TLU5"/>
<evidence type="ECO:0000259" key="3">
    <source>
        <dbReference type="Pfam" id="PF05764"/>
    </source>
</evidence>
<evidence type="ECO:0000256" key="1">
    <source>
        <dbReference type="SAM" id="Coils"/>
    </source>
</evidence>
<keyword evidence="5" id="KW-1185">Reference proteome</keyword>
<gene>
    <name evidence="4" type="ORF">Pfra01_000089000</name>
</gene>
<keyword evidence="1" id="KW-0175">Coiled coil</keyword>
<name>A0A9W6TLU5_9STRA</name>
<feature type="region of interest" description="Disordered" evidence="2">
    <location>
        <begin position="276"/>
        <end position="347"/>
    </location>
</feature>
<dbReference type="PANTHER" id="PTHR13275">
    <property type="entry name" value="YL-1 PROTEIN TRANSCRIPTION FACTOR-LIKE 1"/>
    <property type="match status" value="1"/>
</dbReference>
<dbReference type="Pfam" id="PF05764">
    <property type="entry name" value="YL1"/>
    <property type="match status" value="1"/>
</dbReference>
<dbReference type="GO" id="GO:0005634">
    <property type="term" value="C:nucleus"/>
    <property type="evidence" value="ECO:0007669"/>
    <property type="project" value="TreeGrafter"/>
</dbReference>
<feature type="compositionally biased region" description="Basic and acidic residues" evidence="2">
    <location>
        <begin position="177"/>
        <end position="193"/>
    </location>
</feature>
<protein>
    <submittedName>
        <fullName evidence="4">Unnamed protein product</fullName>
    </submittedName>
</protein>
<sequence>MPSRRSRRRSPSPAADTETRKVLPARSSRGTRIHKLIGEEAEADASFWGQAAWQEDGEDEDYSTEAGMIHCCVDAVGFIANSIGFYQPVEEEDIVDSDFDAEEAPDDEVHDAEEDEQPTRRKRSAASSGRYKEPIQPRPAKRKAVAAVSKPPAAVPAPATPVFEYVAPTVRSSTARKSSESSEMRRRASHEAAKLAAKHKKPVVEKTGNRLTQAQLLAEAVRTEVENTQSLQRLEQLEEEKKAESVAPKAPFTGRVVRYYSRIGAPKTITFLNTVDFPPIFNQPKPKKRVSSQQQKINRMKMEAEEADDDDEDNESVQDDGREYEEKDGQQHGLLQNNTPTAAKATA</sequence>
<dbReference type="PANTHER" id="PTHR13275:SF4">
    <property type="entry name" value="VACUOLAR PROTEIN SORTING-ASSOCIATED PROTEIN 72 HOMOLOG"/>
    <property type="match status" value="1"/>
</dbReference>
<feature type="coiled-coil region" evidence="1">
    <location>
        <begin position="220"/>
        <end position="247"/>
    </location>
</feature>
<dbReference type="EMBL" id="BSXT01000070">
    <property type="protein sequence ID" value="GMF16644.1"/>
    <property type="molecule type" value="Genomic_DNA"/>
</dbReference>
<feature type="compositionally biased region" description="Acidic residues" evidence="2">
    <location>
        <begin position="91"/>
        <end position="116"/>
    </location>
</feature>
<evidence type="ECO:0000313" key="5">
    <source>
        <dbReference type="Proteomes" id="UP001165121"/>
    </source>
</evidence>
<accession>A0A9W6TLU5</accession>
<evidence type="ECO:0000313" key="4">
    <source>
        <dbReference type="EMBL" id="GMF16644.1"/>
    </source>
</evidence>
<organism evidence="4 5">
    <name type="scientific">Phytophthora fragariaefolia</name>
    <dbReference type="NCBI Taxonomy" id="1490495"/>
    <lineage>
        <taxon>Eukaryota</taxon>
        <taxon>Sar</taxon>
        <taxon>Stramenopiles</taxon>
        <taxon>Oomycota</taxon>
        <taxon>Peronosporomycetes</taxon>
        <taxon>Peronosporales</taxon>
        <taxon>Peronosporaceae</taxon>
        <taxon>Phytophthora</taxon>
    </lineage>
</organism>
<comment type="caution">
    <text evidence="4">The sequence shown here is derived from an EMBL/GenBank/DDBJ whole genome shotgun (WGS) entry which is preliminary data.</text>
</comment>
<feature type="domain" description="Vps72/YL1 N-terminal" evidence="3">
    <location>
        <begin position="24"/>
        <end position="261"/>
    </location>
</feature>
<dbReference type="InterPro" id="IPR046757">
    <property type="entry name" value="YL1_N"/>
</dbReference>
<feature type="compositionally biased region" description="Acidic residues" evidence="2">
    <location>
        <begin position="305"/>
        <end position="318"/>
    </location>
</feature>
<dbReference type="OrthoDB" id="78296at2759"/>
<feature type="region of interest" description="Disordered" evidence="2">
    <location>
        <begin position="91"/>
        <end position="157"/>
    </location>
</feature>
<feature type="compositionally biased region" description="Basic residues" evidence="2">
    <location>
        <begin position="1"/>
        <end position="10"/>
    </location>
</feature>
<dbReference type="Proteomes" id="UP001165121">
    <property type="component" value="Unassembled WGS sequence"/>
</dbReference>
<feature type="region of interest" description="Disordered" evidence="2">
    <location>
        <begin position="169"/>
        <end position="206"/>
    </location>
</feature>
<feature type="region of interest" description="Disordered" evidence="2">
    <location>
        <begin position="1"/>
        <end position="32"/>
    </location>
</feature>
<reference evidence="4" key="1">
    <citation type="submission" date="2023-04" db="EMBL/GenBank/DDBJ databases">
        <title>Phytophthora fragariaefolia NBRC 109709.</title>
        <authorList>
            <person name="Ichikawa N."/>
            <person name="Sato H."/>
            <person name="Tonouchi N."/>
        </authorList>
    </citation>
    <scope>NUCLEOTIDE SEQUENCE</scope>
    <source>
        <strain evidence="4">NBRC 109709</strain>
    </source>
</reference>
<feature type="compositionally biased region" description="Basic and acidic residues" evidence="2">
    <location>
        <begin position="319"/>
        <end position="330"/>
    </location>
</feature>